<dbReference type="GO" id="GO:0003735">
    <property type="term" value="F:structural constituent of ribosome"/>
    <property type="evidence" value="ECO:0007669"/>
    <property type="project" value="InterPro"/>
</dbReference>
<dbReference type="SUPFAM" id="SSF64263">
    <property type="entry name" value="Prokaryotic ribosomal protein L17"/>
    <property type="match status" value="1"/>
</dbReference>
<gene>
    <name evidence="6" type="ORF">MENT_LOCUS8927</name>
</gene>
<keyword evidence="2" id="KW-0689">Ribosomal protein</keyword>
<dbReference type="InterPro" id="IPR036373">
    <property type="entry name" value="Ribosomal_bL17_sf"/>
</dbReference>
<protein>
    <recommendedName>
        <fullName evidence="4">Large ribosomal subunit protein bL17m</fullName>
    </recommendedName>
    <alternativeName>
        <fullName evidence="5">39S ribosomal protein L17, mitochondrial</fullName>
    </alternativeName>
</protein>
<evidence type="ECO:0000256" key="2">
    <source>
        <dbReference type="ARBA" id="ARBA00022980"/>
    </source>
</evidence>
<evidence type="ECO:0000256" key="1">
    <source>
        <dbReference type="ARBA" id="ARBA00008777"/>
    </source>
</evidence>
<reference evidence="6 7" key="1">
    <citation type="submission" date="2020-08" db="EMBL/GenBank/DDBJ databases">
        <authorList>
            <person name="Koutsovoulos G."/>
            <person name="Danchin GJ E."/>
        </authorList>
    </citation>
    <scope>NUCLEOTIDE SEQUENCE [LARGE SCALE GENOMIC DNA]</scope>
</reference>
<evidence type="ECO:0000256" key="4">
    <source>
        <dbReference type="ARBA" id="ARBA00035290"/>
    </source>
</evidence>
<dbReference type="GO" id="GO:0005762">
    <property type="term" value="C:mitochondrial large ribosomal subunit"/>
    <property type="evidence" value="ECO:0007669"/>
    <property type="project" value="TreeGrafter"/>
</dbReference>
<dbReference type="GO" id="GO:0006412">
    <property type="term" value="P:translation"/>
    <property type="evidence" value="ECO:0007669"/>
    <property type="project" value="InterPro"/>
</dbReference>
<proteinExistence type="inferred from homology"/>
<name>A0A6V7U6A0_MELEN</name>
<accession>A0A6V7U6A0</accession>
<evidence type="ECO:0000313" key="7">
    <source>
        <dbReference type="Proteomes" id="UP000580250"/>
    </source>
</evidence>
<keyword evidence="3" id="KW-0687">Ribonucleoprotein</keyword>
<dbReference type="Proteomes" id="UP000580250">
    <property type="component" value="Unassembled WGS sequence"/>
</dbReference>
<evidence type="ECO:0000313" key="6">
    <source>
        <dbReference type="EMBL" id="CAD2147342.1"/>
    </source>
</evidence>
<dbReference type="InterPro" id="IPR000456">
    <property type="entry name" value="Ribosomal_bL17"/>
</dbReference>
<dbReference type="PANTHER" id="PTHR14413:SF16">
    <property type="entry name" value="LARGE RIBOSOMAL SUBUNIT PROTEIN BL17M"/>
    <property type="match status" value="1"/>
</dbReference>
<organism evidence="6 7">
    <name type="scientific">Meloidogyne enterolobii</name>
    <name type="common">Root-knot nematode worm</name>
    <name type="synonym">Meloidogyne mayaguensis</name>
    <dbReference type="NCBI Taxonomy" id="390850"/>
    <lineage>
        <taxon>Eukaryota</taxon>
        <taxon>Metazoa</taxon>
        <taxon>Ecdysozoa</taxon>
        <taxon>Nematoda</taxon>
        <taxon>Chromadorea</taxon>
        <taxon>Rhabditida</taxon>
        <taxon>Tylenchina</taxon>
        <taxon>Tylenchomorpha</taxon>
        <taxon>Tylenchoidea</taxon>
        <taxon>Meloidogynidae</taxon>
        <taxon>Meloidogyninae</taxon>
        <taxon>Meloidogyne</taxon>
    </lineage>
</organism>
<dbReference type="Gene3D" id="3.90.1030.10">
    <property type="entry name" value="Ribosomal protein L17"/>
    <property type="match status" value="1"/>
</dbReference>
<evidence type="ECO:0000256" key="5">
    <source>
        <dbReference type="ARBA" id="ARBA00035413"/>
    </source>
</evidence>
<comment type="caution">
    <text evidence="6">The sequence shown here is derived from an EMBL/GenBank/DDBJ whole genome shotgun (WGS) entry which is preliminary data.</text>
</comment>
<comment type="similarity">
    <text evidence="1">Belongs to the bacterial ribosomal protein bL17 family.</text>
</comment>
<dbReference type="Pfam" id="PF01196">
    <property type="entry name" value="Ribosomal_L17"/>
    <property type="match status" value="1"/>
</dbReference>
<sequence>MSAHRLLPSLPRMKVPIGHIPQRLKLPGFKNPRGHLELLRMLVNRVFKDERVEFRYNRAEECRQYVERLIQLGIHRGLNDEYTKEMFDWWFTEKDLIDKMFNVFVPRFEDYPIDEPYTSIYRLPSIRAEIRNGKKVLYMRYSIAVLELKGNPYPSMETLEENRRKNLTEFVKNELLKTDVSMKYIPENPYVRPHP</sequence>
<dbReference type="EMBL" id="CAJEWN010000039">
    <property type="protein sequence ID" value="CAD2147342.1"/>
    <property type="molecule type" value="Genomic_DNA"/>
</dbReference>
<dbReference type="OrthoDB" id="275000at2759"/>
<dbReference type="AlphaFoldDB" id="A0A6V7U6A0"/>
<evidence type="ECO:0000256" key="3">
    <source>
        <dbReference type="ARBA" id="ARBA00023274"/>
    </source>
</evidence>
<dbReference type="PANTHER" id="PTHR14413">
    <property type="entry name" value="RIBOSOMAL PROTEIN L17"/>
    <property type="match status" value="1"/>
</dbReference>